<dbReference type="PANTHER" id="PTHR36839">
    <property type="entry name" value="METALLO-BETA-LACTAMASE FAMILY PROTEIN (AFU_ORTHOLOGUE AFUA_5G12770)"/>
    <property type="match status" value="1"/>
</dbReference>
<dbReference type="EMBL" id="CP049056">
    <property type="protein sequence ID" value="QIE57973.1"/>
    <property type="molecule type" value="Genomic_DNA"/>
</dbReference>
<name>A0A7M3T7J2_9RHOB</name>
<dbReference type="PANTHER" id="PTHR36839:SF1">
    <property type="entry name" value="METALLO-BETA-LACTAMASE FAMILY PROTEIN (AFU_ORTHOLOGUE AFUA_5G12770)"/>
    <property type="match status" value="1"/>
</dbReference>
<dbReference type="AlphaFoldDB" id="A0A7M3T7J2"/>
<evidence type="ECO:0000313" key="3">
    <source>
        <dbReference type="Proteomes" id="UP000503336"/>
    </source>
</evidence>
<keyword evidence="3" id="KW-1185">Reference proteome</keyword>
<feature type="domain" description="Metallo-beta-lactamase" evidence="1">
    <location>
        <begin position="72"/>
        <end position="229"/>
    </location>
</feature>
<dbReference type="Proteomes" id="UP000503336">
    <property type="component" value="Chromosome"/>
</dbReference>
<gene>
    <name evidence="2" type="ORF">G5B40_19040</name>
</gene>
<dbReference type="SMART" id="SM00849">
    <property type="entry name" value="Lactamase_B"/>
    <property type="match status" value="1"/>
</dbReference>
<organism evidence="2 3">
    <name type="scientific">Pikeienuella piscinae</name>
    <dbReference type="NCBI Taxonomy" id="2748098"/>
    <lineage>
        <taxon>Bacteria</taxon>
        <taxon>Pseudomonadati</taxon>
        <taxon>Pseudomonadota</taxon>
        <taxon>Alphaproteobacteria</taxon>
        <taxon>Rhodobacterales</taxon>
        <taxon>Paracoccaceae</taxon>
        <taxon>Pikeienuella</taxon>
    </lineage>
</organism>
<dbReference type="KEGG" id="hdh:G5B40_19040"/>
<evidence type="ECO:0000259" key="1">
    <source>
        <dbReference type="SMART" id="SM00849"/>
    </source>
</evidence>
<dbReference type="InterPro" id="IPR001279">
    <property type="entry name" value="Metallo-B-lactamas"/>
</dbReference>
<protein>
    <submittedName>
        <fullName evidence="2">MBL fold metallo-hydrolase</fullName>
    </submittedName>
</protein>
<dbReference type="GO" id="GO:0016787">
    <property type="term" value="F:hydrolase activity"/>
    <property type="evidence" value="ECO:0007669"/>
    <property type="project" value="UniProtKB-KW"/>
</dbReference>
<proteinExistence type="predicted"/>
<dbReference type="InterPro" id="IPR036866">
    <property type="entry name" value="RibonucZ/Hydroxyglut_hydro"/>
</dbReference>
<dbReference type="Gene3D" id="3.60.15.10">
    <property type="entry name" value="Ribonuclease Z/Hydroxyacylglutathione hydrolase-like"/>
    <property type="match status" value="1"/>
</dbReference>
<accession>A0A7M3T7J2</accession>
<keyword evidence="2" id="KW-0378">Hydrolase</keyword>
<reference evidence="2 3" key="1">
    <citation type="submission" date="2020-02" db="EMBL/GenBank/DDBJ databases">
        <title>complete genome sequence of Rhodobacteraceae bacterium.</title>
        <authorList>
            <person name="Park J."/>
            <person name="Kim Y.-S."/>
            <person name="Kim K.-H."/>
        </authorList>
    </citation>
    <scope>NUCLEOTIDE SEQUENCE [LARGE SCALE GENOMIC DNA]</scope>
    <source>
        <strain evidence="2 3">RR4-56</strain>
    </source>
</reference>
<sequence>MPLPICAACGVQQGAAPPPAICPICADARQFVPEGGQVWTDFGALGASRSITWRAEAAGVWSLRLDPHFAIGQRAFLIERPGGAILWDCLSLLDDATRTRIAGMGGLSAIAISHPHYYSAIVEWAQAFDAPVHVHAADERWLQRRDPLVRLWEGEALRLDDEATIIRCGGHFDGAAVLHDGAALGGRGALFSGDTIQVVADRRHVSFMYSYPNLVPLGAAAVRRIVAAVRPFAFDAVFGAFPGRTIASGGKAAIERSVARYLHAIGSSEEAK</sequence>
<dbReference type="SUPFAM" id="SSF56281">
    <property type="entry name" value="Metallo-hydrolase/oxidoreductase"/>
    <property type="match status" value="1"/>
</dbReference>
<evidence type="ECO:0000313" key="2">
    <source>
        <dbReference type="EMBL" id="QIE57973.1"/>
    </source>
</evidence>